<evidence type="ECO:0008006" key="5">
    <source>
        <dbReference type="Google" id="ProtNLM"/>
    </source>
</evidence>
<keyword evidence="4" id="KW-1185">Reference proteome</keyword>
<evidence type="ECO:0000313" key="3">
    <source>
        <dbReference type="EMBL" id="SCL47456.1"/>
    </source>
</evidence>
<reference evidence="3 4" key="1">
    <citation type="submission" date="2016-06" db="EMBL/GenBank/DDBJ databases">
        <authorList>
            <person name="Kjaerup R.B."/>
            <person name="Dalgaard T.S."/>
            <person name="Juul-Madsen H.R."/>
        </authorList>
    </citation>
    <scope>NUCLEOTIDE SEQUENCE [LARGE SCALE GENOMIC DNA]</scope>
    <source>
        <strain evidence="3 4">DSM 45577</strain>
    </source>
</reference>
<gene>
    <name evidence="3" type="ORF">GA0070617_0586</name>
</gene>
<sequence>MSARRLLLLLPAAAALAALTACTVTAAPGPDSTASAPSPAAPADGTPGAPPTAATGAAGDVASAACPSGATLQKLVELPEGVTFGGVECVQGWAGADPQGPNVGDGVYLFRHTAGTGWKYYGEGSGYDCADLGVTEPAPFCISG</sequence>
<dbReference type="PROSITE" id="PS51318">
    <property type="entry name" value="TAT"/>
    <property type="match status" value="1"/>
</dbReference>
<evidence type="ECO:0000256" key="2">
    <source>
        <dbReference type="SAM" id="SignalP"/>
    </source>
</evidence>
<evidence type="ECO:0000256" key="1">
    <source>
        <dbReference type="SAM" id="MobiDB-lite"/>
    </source>
</evidence>
<keyword evidence="2" id="KW-0732">Signal</keyword>
<name>A0A1C6U092_9ACTN</name>
<dbReference type="PROSITE" id="PS51257">
    <property type="entry name" value="PROKAR_LIPOPROTEIN"/>
    <property type="match status" value="1"/>
</dbReference>
<proteinExistence type="predicted"/>
<accession>A0A1C6U092</accession>
<dbReference type="Proteomes" id="UP000198937">
    <property type="component" value="Unassembled WGS sequence"/>
</dbReference>
<protein>
    <recommendedName>
        <fullName evidence="5">Secreted protein</fullName>
    </recommendedName>
</protein>
<dbReference type="AlphaFoldDB" id="A0A1C6U092"/>
<feature type="signal peptide" evidence="2">
    <location>
        <begin position="1"/>
        <end position="26"/>
    </location>
</feature>
<evidence type="ECO:0000313" key="4">
    <source>
        <dbReference type="Proteomes" id="UP000198937"/>
    </source>
</evidence>
<dbReference type="RefSeq" id="WP_091433597.1">
    <property type="nucleotide sequence ID" value="NZ_BMMJ01000006.1"/>
</dbReference>
<dbReference type="STRING" id="683228.GA0070617_0586"/>
<dbReference type="OrthoDB" id="3373992at2"/>
<feature type="chain" id="PRO_5008747246" description="Secreted protein" evidence="2">
    <location>
        <begin position="27"/>
        <end position="144"/>
    </location>
</feature>
<organism evidence="3 4">
    <name type="scientific">Micromonospora yangpuensis</name>
    <dbReference type="NCBI Taxonomy" id="683228"/>
    <lineage>
        <taxon>Bacteria</taxon>
        <taxon>Bacillati</taxon>
        <taxon>Actinomycetota</taxon>
        <taxon>Actinomycetes</taxon>
        <taxon>Micromonosporales</taxon>
        <taxon>Micromonosporaceae</taxon>
        <taxon>Micromonospora</taxon>
    </lineage>
</organism>
<dbReference type="EMBL" id="FMIA01000002">
    <property type="protein sequence ID" value="SCL47456.1"/>
    <property type="molecule type" value="Genomic_DNA"/>
</dbReference>
<dbReference type="InterPro" id="IPR006311">
    <property type="entry name" value="TAT_signal"/>
</dbReference>
<feature type="region of interest" description="Disordered" evidence="1">
    <location>
        <begin position="28"/>
        <end position="57"/>
    </location>
</feature>